<organism evidence="16 17">
    <name type="scientific">Recurvomyces mirabilis</name>
    <dbReference type="NCBI Taxonomy" id="574656"/>
    <lineage>
        <taxon>Eukaryota</taxon>
        <taxon>Fungi</taxon>
        <taxon>Dikarya</taxon>
        <taxon>Ascomycota</taxon>
        <taxon>Pezizomycotina</taxon>
        <taxon>Dothideomycetes</taxon>
        <taxon>Dothideomycetidae</taxon>
        <taxon>Mycosphaerellales</taxon>
        <taxon>Teratosphaeriaceae</taxon>
        <taxon>Recurvomyces</taxon>
    </lineage>
</organism>
<feature type="region of interest" description="Disordered" evidence="14">
    <location>
        <begin position="167"/>
        <end position="474"/>
    </location>
</feature>
<dbReference type="InterPro" id="IPR025574">
    <property type="entry name" value="Nucleoporin_FG_rpt"/>
</dbReference>
<feature type="region of interest" description="Disordered" evidence="14">
    <location>
        <begin position="806"/>
        <end position="826"/>
    </location>
</feature>
<keyword evidence="6" id="KW-0509">mRNA transport</keyword>
<feature type="region of interest" description="Disordered" evidence="14">
    <location>
        <begin position="488"/>
        <end position="558"/>
    </location>
</feature>
<evidence type="ECO:0000256" key="5">
    <source>
        <dbReference type="ARBA" id="ARBA00022448"/>
    </source>
</evidence>
<keyword evidence="10" id="KW-0539">Nucleus</keyword>
<comment type="caution">
    <text evidence="16">The sequence shown here is derived from an EMBL/GenBank/DDBJ whole genome shotgun (WGS) entry which is preliminary data.</text>
</comment>
<keyword evidence="8" id="KW-0811">Translocation</keyword>
<dbReference type="RefSeq" id="XP_064693554.1">
    <property type="nucleotide sequence ID" value="XM_064838729.1"/>
</dbReference>
<dbReference type="GO" id="GO:0006606">
    <property type="term" value="P:protein import into nucleus"/>
    <property type="evidence" value="ECO:0007669"/>
    <property type="project" value="TreeGrafter"/>
</dbReference>
<evidence type="ECO:0000256" key="7">
    <source>
        <dbReference type="ARBA" id="ARBA00022927"/>
    </source>
</evidence>
<feature type="compositionally biased region" description="Polar residues" evidence="14">
    <location>
        <begin position="48"/>
        <end position="57"/>
    </location>
</feature>
<dbReference type="Gene3D" id="1.20.5.170">
    <property type="match status" value="1"/>
</dbReference>
<keyword evidence="9" id="KW-0906">Nuclear pore complex</keyword>
<feature type="compositionally biased region" description="Low complexity" evidence="14">
    <location>
        <begin position="434"/>
        <end position="456"/>
    </location>
</feature>
<keyword evidence="17" id="KW-1185">Reference proteome</keyword>
<dbReference type="PANTHER" id="PTHR12084:SF0">
    <property type="entry name" value="NUCLEAR PORE GLYCOPROTEIN P62"/>
    <property type="match status" value="1"/>
</dbReference>
<evidence type="ECO:0000256" key="11">
    <source>
        <dbReference type="ARBA" id="ARBA00068864"/>
    </source>
</evidence>
<feature type="compositionally biased region" description="Low complexity" evidence="14">
    <location>
        <begin position="379"/>
        <end position="411"/>
    </location>
</feature>
<reference evidence="16" key="1">
    <citation type="submission" date="2023-07" db="EMBL/GenBank/DDBJ databases">
        <title>Black Yeasts Isolated from many extreme environments.</title>
        <authorList>
            <person name="Coleine C."/>
            <person name="Stajich J.E."/>
            <person name="Selbmann L."/>
        </authorList>
    </citation>
    <scope>NUCLEOTIDE SEQUENCE</scope>
    <source>
        <strain evidence="16">CCFEE 5485</strain>
    </source>
</reference>
<dbReference type="GO" id="GO:0051028">
    <property type="term" value="P:mRNA transport"/>
    <property type="evidence" value="ECO:0007669"/>
    <property type="project" value="UniProtKB-KW"/>
</dbReference>
<dbReference type="GO" id="GO:0006405">
    <property type="term" value="P:RNA export from nucleus"/>
    <property type="evidence" value="ECO:0007669"/>
    <property type="project" value="TreeGrafter"/>
</dbReference>
<dbReference type="Pfam" id="PF13634">
    <property type="entry name" value="Nucleoporin_FG"/>
    <property type="match status" value="3"/>
</dbReference>
<dbReference type="GO" id="GO:0031965">
    <property type="term" value="C:nuclear membrane"/>
    <property type="evidence" value="ECO:0007669"/>
    <property type="project" value="UniProtKB-SubCell"/>
</dbReference>
<evidence type="ECO:0000256" key="6">
    <source>
        <dbReference type="ARBA" id="ARBA00022816"/>
    </source>
</evidence>
<dbReference type="Pfam" id="PF05064">
    <property type="entry name" value="Nsp1_C"/>
    <property type="match status" value="1"/>
</dbReference>
<feature type="region of interest" description="Disordered" evidence="14">
    <location>
        <begin position="110"/>
        <end position="146"/>
    </location>
</feature>
<dbReference type="GO" id="GO:0005543">
    <property type="term" value="F:phospholipid binding"/>
    <property type="evidence" value="ECO:0007669"/>
    <property type="project" value="TreeGrafter"/>
</dbReference>
<evidence type="ECO:0000256" key="13">
    <source>
        <dbReference type="ARBA" id="ARBA00081079"/>
    </source>
</evidence>
<protein>
    <recommendedName>
        <fullName evidence="11">Nucleoporin NSP1</fullName>
    </recommendedName>
    <alternativeName>
        <fullName evidence="12">Nuclear pore protein NSP1</fullName>
    </alternativeName>
    <alternativeName>
        <fullName evidence="13">Nucleoskeletal-like protein</fullName>
    </alternativeName>
</protein>
<feature type="compositionally biased region" description="Low complexity" evidence="14">
    <location>
        <begin position="183"/>
        <end position="206"/>
    </location>
</feature>
<gene>
    <name evidence="16" type="primary">NSP1</name>
    <name evidence="16" type="ORF">LTR78_007337</name>
</gene>
<dbReference type="GO" id="GO:0044613">
    <property type="term" value="C:nuclear pore central transport channel"/>
    <property type="evidence" value="ECO:0007669"/>
    <property type="project" value="TreeGrafter"/>
</dbReference>
<feature type="compositionally biased region" description="Polar residues" evidence="14">
    <location>
        <begin position="310"/>
        <end position="323"/>
    </location>
</feature>
<accession>A0AAE0TUU5</accession>
<feature type="domain" description="Nucleoporin NSP1-like C-terminal" evidence="15">
    <location>
        <begin position="650"/>
        <end position="753"/>
    </location>
</feature>
<dbReference type="FunFam" id="1.20.5.170:FF:000040">
    <property type="entry name" value="Nuclear pore glycoprotein p62"/>
    <property type="match status" value="1"/>
</dbReference>
<evidence type="ECO:0000256" key="2">
    <source>
        <dbReference type="ARBA" id="ARBA00004567"/>
    </source>
</evidence>
<feature type="compositionally biased region" description="Polar residues" evidence="14">
    <location>
        <begin position="806"/>
        <end position="820"/>
    </location>
</feature>
<dbReference type="EMBL" id="JAUTXT010000030">
    <property type="protein sequence ID" value="KAK3672751.1"/>
    <property type="molecule type" value="Genomic_DNA"/>
</dbReference>
<keyword evidence="5" id="KW-0813">Transport</keyword>
<feature type="region of interest" description="Disordered" evidence="14">
    <location>
        <begin position="643"/>
        <end position="663"/>
    </location>
</feature>
<feature type="compositionally biased region" description="Low complexity" evidence="14">
    <location>
        <begin position="110"/>
        <end position="125"/>
    </location>
</feature>
<dbReference type="InterPro" id="IPR026010">
    <property type="entry name" value="NSP1/NUP62"/>
</dbReference>
<dbReference type="AlphaFoldDB" id="A0AAE0TUU5"/>
<evidence type="ECO:0000256" key="3">
    <source>
        <dbReference type="ARBA" id="ARBA00004620"/>
    </source>
</evidence>
<feature type="region of interest" description="Disordered" evidence="14">
    <location>
        <begin position="27"/>
        <end position="57"/>
    </location>
</feature>
<evidence type="ECO:0000259" key="15">
    <source>
        <dbReference type="Pfam" id="PF05064"/>
    </source>
</evidence>
<name>A0AAE0TUU5_9PEZI</name>
<feature type="compositionally biased region" description="Gly residues" evidence="14">
    <location>
        <begin position="207"/>
        <end position="220"/>
    </location>
</feature>
<dbReference type="Proteomes" id="UP001274830">
    <property type="component" value="Unassembled WGS sequence"/>
</dbReference>
<evidence type="ECO:0000256" key="4">
    <source>
        <dbReference type="ARBA" id="ARBA00005911"/>
    </source>
</evidence>
<evidence type="ECO:0000256" key="8">
    <source>
        <dbReference type="ARBA" id="ARBA00023010"/>
    </source>
</evidence>
<evidence type="ECO:0000313" key="17">
    <source>
        <dbReference type="Proteomes" id="UP001274830"/>
    </source>
</evidence>
<dbReference type="InterPro" id="IPR007758">
    <property type="entry name" value="Nucleoporin_NSP1_C"/>
</dbReference>
<dbReference type="GeneID" id="89963269"/>
<feature type="compositionally biased region" description="Polar residues" evidence="14">
    <location>
        <begin position="367"/>
        <end position="376"/>
    </location>
</feature>
<keyword evidence="7" id="KW-0653">Protein transport</keyword>
<feature type="compositionally biased region" description="Low complexity" evidence="14">
    <location>
        <begin position="489"/>
        <end position="558"/>
    </location>
</feature>
<dbReference type="GO" id="GO:0017056">
    <property type="term" value="F:structural constituent of nuclear pore"/>
    <property type="evidence" value="ECO:0007669"/>
    <property type="project" value="InterPro"/>
</dbReference>
<evidence type="ECO:0000256" key="9">
    <source>
        <dbReference type="ARBA" id="ARBA00023132"/>
    </source>
</evidence>
<feature type="compositionally biased region" description="Low complexity" evidence="14">
    <location>
        <begin position="643"/>
        <end position="653"/>
    </location>
</feature>
<evidence type="ECO:0000313" key="16">
    <source>
        <dbReference type="EMBL" id="KAK3672751.1"/>
    </source>
</evidence>
<feature type="compositionally biased region" description="Low complexity" evidence="14">
    <location>
        <begin position="221"/>
        <end position="234"/>
    </location>
</feature>
<evidence type="ECO:0000256" key="10">
    <source>
        <dbReference type="ARBA" id="ARBA00023242"/>
    </source>
</evidence>
<feature type="compositionally biased region" description="Polar residues" evidence="14">
    <location>
        <begin position="288"/>
        <end position="297"/>
    </location>
</feature>
<feature type="compositionally biased region" description="Low complexity" evidence="14">
    <location>
        <begin position="298"/>
        <end position="309"/>
    </location>
</feature>
<comment type="subcellular location">
    <subcellularLocation>
        <location evidence="1">Nucleus membrane</location>
        <topology evidence="1">Peripheral membrane protein</topology>
        <orientation evidence="1">Cytoplasmic side</orientation>
    </subcellularLocation>
    <subcellularLocation>
        <location evidence="3">Nucleus membrane</location>
        <topology evidence="3">Peripheral membrane protein</topology>
        <orientation evidence="3">Nucleoplasmic side</orientation>
    </subcellularLocation>
    <subcellularLocation>
        <location evidence="2">Nucleus</location>
        <location evidence="2">Nuclear pore complex</location>
    </subcellularLocation>
</comment>
<evidence type="ECO:0000256" key="1">
    <source>
        <dbReference type="ARBA" id="ARBA00004335"/>
    </source>
</evidence>
<dbReference type="PANTHER" id="PTHR12084">
    <property type="entry name" value="NUCLEAR PORE GLYCOPROTEIN P62-RELATED"/>
    <property type="match status" value="1"/>
</dbReference>
<comment type="similarity">
    <text evidence="4">Belongs to the nucleoporin NSP1/NUP62 family.</text>
</comment>
<feature type="compositionally biased region" description="Polar residues" evidence="14">
    <location>
        <begin position="333"/>
        <end position="342"/>
    </location>
</feature>
<evidence type="ECO:0000256" key="14">
    <source>
        <dbReference type="SAM" id="MobiDB-lite"/>
    </source>
</evidence>
<proteinExistence type="inferred from homology"/>
<sequence length="892" mass="88228">MAPPPPPPPPSQVLPPHIIARQSRQPQLFITNKRPNVNRPPLGLNHAARQQPNPSLNLNSFSIPDTSDLLEATRRQVAADNASQGRPFWTTAAAKRPADENMAFNFGQQASSAGASGSAPATSGANDGGSIFGQSKTTAGSLFGRDTNAPTSGFGAAPASNAGGLFGNTNNSQAKPAGGFSFGQATGSTPASGTATPSAQPPSLFGGNSGSTGGMFGGGNNNNNNASANPFGSSTAGSSAPVAGSLFGAKPSASPAATPGEQPKAGGMFGSGAPASNTGGSLFGAAAASNQPSWSFGQNAPAAEQNQPASTQSVFGQSTSTTPADKPLFGAITPQNSKTAPPSFTPAGNPPSSSLFGGAGKQKENEPATSQPQQGGSLFGAKPAATQAPAFQFPGTAPTQSSSTPQSNNGGLFAPKTTAQGPNATPLAAPSLFGGAAQPQQSSSATPASSAPAAGGLFSNLHQPGDSAPAQAAGQGLFSGASGFKLPGAPASSTANQPTASTTSAPAPSFSFPTAGQTTSSAPAQPASTTAPAPSFSFTQPTPSTTSQTPAAAPAPAAGSGGLFGATAPAPAASGAGGSGGLFSGAAAPAASNAGGSGGGLFGAPASSQAAPAASSGAPAGGLFGNTAPAASQSTMTAAPAAPALAATASTTGPAPPQQSRLASKSMDEILTMWSTSLATHQKTFQQLAQRVSTWDRQLVENSSKISALYGRCFQAERDCSEVERQLGNVEHGQVELEALLDRYEGEVDRMMEGSGFGEGGGGGGGPGGVDRERERTYKTAESCSNRLTDMHHSLTSMIEEINVSSSSLSAANGGRSTSRNHQDNKDPLADIVTILNGHLSQLQAIDQGAAMLQGKVQLAQREARGLSERSGLGGGRGEWVEGFGRSYLGRR</sequence>
<evidence type="ECO:0000256" key="12">
    <source>
        <dbReference type="ARBA" id="ARBA00078941"/>
    </source>
</evidence>